<evidence type="ECO:0000313" key="4">
    <source>
        <dbReference type="Proteomes" id="UP000253551"/>
    </source>
</evidence>
<dbReference type="PROSITE" id="PS50003">
    <property type="entry name" value="PH_DOMAIN"/>
    <property type="match status" value="1"/>
</dbReference>
<dbReference type="AlphaFoldDB" id="A0A367KUQ2"/>
<proteinExistence type="predicted"/>
<dbReference type="Pfam" id="PF15404">
    <property type="entry name" value="PH_4"/>
    <property type="match status" value="1"/>
</dbReference>
<evidence type="ECO:0000313" key="3">
    <source>
        <dbReference type="EMBL" id="RCI05928.1"/>
    </source>
</evidence>
<dbReference type="PANTHER" id="PTHR28076">
    <property type="entry name" value="SPORULATION-SPECIFIC PROTEIN 71"/>
    <property type="match status" value="1"/>
</dbReference>
<dbReference type="InterPro" id="IPR039486">
    <property type="entry name" value="Mug56/Spo71_PH"/>
</dbReference>
<keyword evidence="1" id="KW-0175">Coiled coil</keyword>
<evidence type="ECO:0000256" key="1">
    <source>
        <dbReference type="SAM" id="Coils"/>
    </source>
</evidence>
<dbReference type="EMBL" id="PJQM01000270">
    <property type="protein sequence ID" value="RCI05928.1"/>
    <property type="molecule type" value="Genomic_DNA"/>
</dbReference>
<dbReference type="SMART" id="SM00233">
    <property type="entry name" value="PH"/>
    <property type="match status" value="2"/>
</dbReference>
<dbReference type="InterPro" id="IPR011993">
    <property type="entry name" value="PH-like_dom_sf"/>
</dbReference>
<reference evidence="3 4" key="1">
    <citation type="journal article" date="2018" name="G3 (Bethesda)">
        <title>Phylogenetic and Phylogenomic Definition of Rhizopus Species.</title>
        <authorList>
            <person name="Gryganskyi A.P."/>
            <person name="Golan J."/>
            <person name="Dolatabadi S."/>
            <person name="Mondo S."/>
            <person name="Robb S."/>
            <person name="Idnurm A."/>
            <person name="Muszewska A."/>
            <person name="Steczkiewicz K."/>
            <person name="Masonjones S."/>
            <person name="Liao H.L."/>
            <person name="Gajdeczka M.T."/>
            <person name="Anike F."/>
            <person name="Vuek A."/>
            <person name="Anishchenko I.M."/>
            <person name="Voigt K."/>
            <person name="de Hoog G.S."/>
            <person name="Smith M.E."/>
            <person name="Heitman J."/>
            <person name="Vilgalys R."/>
            <person name="Stajich J.E."/>
        </authorList>
    </citation>
    <scope>NUCLEOTIDE SEQUENCE [LARGE SCALE GENOMIC DNA]</scope>
    <source>
        <strain evidence="3 4">LSU 92-RS-03</strain>
    </source>
</reference>
<dbReference type="OrthoDB" id="5579281at2759"/>
<accession>A0A367KUQ2</accession>
<comment type="caution">
    <text evidence="3">The sequence shown here is derived from an EMBL/GenBank/DDBJ whole genome shotgun (WGS) entry which is preliminary data.</text>
</comment>
<protein>
    <recommendedName>
        <fullName evidence="2">PH domain-containing protein</fullName>
    </recommendedName>
</protein>
<sequence>MLPLECKRPPPQWCEVYIPMLDLTVNLPLAHLQDSSSITLEEAKEAVVDILKEEQEESLEKITAKSSQALDDFGFCWTTGDRAEWIYWTHSATHQPMNSVICPQNIEKTHRLELRPIEHTPNHIVLPDNFVLKEPPPVEGFLIHITDFTGSNKTKKNRKMRYFASFDQYLFYTPVQKTTVPNMRCFIDEGLLPKNARSQPYVSAISPYAPACTPEIQAGEITRRMLLMTEAKGVIDLTQVSYVRRTFIDNPMTNFEESGISNHSRIALLNKQSSIPSYQAVSQQDSRKACLELVMENGLQIKFEAYSSDTCDLWVNYLAQIVVYWKARKEAVKDVHSYDNFIFNHAKSLVNTKDGCAHHQNQRLADTRIWSLCLYEQCRDVVKSGILYYKPHKRGSYSQKMFILTANGWVLFYNVYDRDSSKQHCNHQKKGALDLAGCYVYSGLDDSKKRKGSNRDSLLRKSARIYKNGLSTDDDSLSCIFSIWKPSLRRYFSTRKHRLSVYHHDKRTNPYGSTWTFLAPSRREKEEWVCALNTVIEHMIRNESR</sequence>
<evidence type="ECO:0000259" key="2">
    <source>
        <dbReference type="PROSITE" id="PS50003"/>
    </source>
</evidence>
<dbReference type="PANTHER" id="PTHR28076:SF1">
    <property type="entry name" value="PROSPORE MEMBRANE ADAPTER PROTEIN SPO71"/>
    <property type="match status" value="1"/>
</dbReference>
<dbReference type="SUPFAM" id="SSF50729">
    <property type="entry name" value="PH domain-like"/>
    <property type="match status" value="2"/>
</dbReference>
<dbReference type="Gene3D" id="2.30.29.30">
    <property type="entry name" value="Pleckstrin-homology domain (PH domain)/Phosphotyrosine-binding domain (PTB)"/>
    <property type="match status" value="1"/>
</dbReference>
<feature type="domain" description="PH" evidence="2">
    <location>
        <begin position="380"/>
        <end position="537"/>
    </location>
</feature>
<keyword evidence="4" id="KW-1185">Reference proteome</keyword>
<feature type="coiled-coil region" evidence="1">
    <location>
        <begin position="40"/>
        <end position="72"/>
    </location>
</feature>
<dbReference type="Proteomes" id="UP000253551">
    <property type="component" value="Unassembled WGS sequence"/>
</dbReference>
<dbReference type="InterPro" id="IPR001849">
    <property type="entry name" value="PH_domain"/>
</dbReference>
<name>A0A367KUQ2_RHIST</name>
<dbReference type="InterPro" id="IPR040345">
    <property type="entry name" value="Mug56/Spo71"/>
</dbReference>
<gene>
    <name evidence="3" type="ORF">CU098_013579</name>
</gene>
<dbReference type="GO" id="GO:1902657">
    <property type="term" value="P:protein localization to prospore membrane"/>
    <property type="evidence" value="ECO:0007669"/>
    <property type="project" value="InterPro"/>
</dbReference>
<organism evidence="3 4">
    <name type="scientific">Rhizopus stolonifer</name>
    <name type="common">Rhizopus nigricans</name>
    <dbReference type="NCBI Taxonomy" id="4846"/>
    <lineage>
        <taxon>Eukaryota</taxon>
        <taxon>Fungi</taxon>
        <taxon>Fungi incertae sedis</taxon>
        <taxon>Mucoromycota</taxon>
        <taxon>Mucoromycotina</taxon>
        <taxon>Mucoromycetes</taxon>
        <taxon>Mucorales</taxon>
        <taxon>Mucorineae</taxon>
        <taxon>Rhizopodaceae</taxon>
        <taxon>Rhizopus</taxon>
    </lineage>
</organism>
<dbReference type="STRING" id="4846.A0A367KUQ2"/>